<evidence type="ECO:0000259" key="1">
    <source>
        <dbReference type="Pfam" id="PF02698"/>
    </source>
</evidence>
<dbReference type="PANTHER" id="PTHR30336:SF20">
    <property type="entry name" value="DUF218 DOMAIN-CONTAINING PROTEIN"/>
    <property type="match status" value="1"/>
</dbReference>
<dbReference type="EMBL" id="RZHH01000002">
    <property type="protein sequence ID" value="RYJ13503.1"/>
    <property type="molecule type" value="Genomic_DNA"/>
</dbReference>
<accession>A0A482THT8</accession>
<evidence type="ECO:0000313" key="3">
    <source>
        <dbReference type="Proteomes" id="UP000294028"/>
    </source>
</evidence>
<dbReference type="PANTHER" id="PTHR30336">
    <property type="entry name" value="INNER MEMBRANE PROTEIN, PROBABLE PERMEASE"/>
    <property type="match status" value="1"/>
</dbReference>
<reference evidence="2 3" key="1">
    <citation type="submission" date="2018-12" db="EMBL/GenBank/DDBJ databases">
        <title>Genome analysis provides insights into bioremediation potentialities of Halogeometricum borinquense strain N11.</title>
        <authorList>
            <person name="Najjari A."/>
            <person name="Youssef N."/>
            <person name="Fhoula I."/>
            <person name="Ben Dhia O."/>
            <person name="Mahjoubi M."/>
            <person name="Ouzari H.I."/>
            <person name="Cherif A."/>
        </authorList>
    </citation>
    <scope>NUCLEOTIDE SEQUENCE [LARGE SCALE GENOMIC DNA]</scope>
    <source>
        <strain evidence="2 3">N11</strain>
    </source>
</reference>
<dbReference type="InterPro" id="IPR014729">
    <property type="entry name" value="Rossmann-like_a/b/a_fold"/>
</dbReference>
<comment type="caution">
    <text evidence="2">The sequence shown here is derived from an EMBL/GenBank/DDBJ whole genome shotgun (WGS) entry which is preliminary data.</text>
</comment>
<dbReference type="Gene3D" id="3.40.50.620">
    <property type="entry name" value="HUPs"/>
    <property type="match status" value="1"/>
</dbReference>
<dbReference type="GO" id="GO:0005886">
    <property type="term" value="C:plasma membrane"/>
    <property type="evidence" value="ECO:0007669"/>
    <property type="project" value="TreeGrafter"/>
</dbReference>
<sequence length="188" mass="20951">MIVVVLGHRLESSQIHERLRARVNAGIRAFNATDASSLFFSGGQTNQHIDRTECGVMGEYAVRQGVDPDRIVLDPFAHDTIGNAYFTRVLCDNLGLDIDELSLVTDDFHAPRAKYALDQCFGADVAVETTHAVETETDCDDSTCQQKLQRTRAFFESIPAGDIEAIRQRLHTHHDYYDFSGTVHPVSP</sequence>
<feature type="domain" description="DUF218" evidence="1">
    <location>
        <begin position="2"/>
        <end position="129"/>
    </location>
</feature>
<dbReference type="CDD" id="cd06259">
    <property type="entry name" value="YdcF-like"/>
    <property type="match status" value="1"/>
</dbReference>
<proteinExistence type="predicted"/>
<dbReference type="InterPro" id="IPR003848">
    <property type="entry name" value="DUF218"/>
</dbReference>
<dbReference type="Pfam" id="PF02698">
    <property type="entry name" value="DUF218"/>
    <property type="match status" value="1"/>
</dbReference>
<organism evidence="2 3">
    <name type="scientific">Halogeometricum borinquense</name>
    <dbReference type="NCBI Taxonomy" id="60847"/>
    <lineage>
        <taxon>Archaea</taxon>
        <taxon>Methanobacteriati</taxon>
        <taxon>Methanobacteriota</taxon>
        <taxon>Stenosarchaea group</taxon>
        <taxon>Halobacteria</taxon>
        <taxon>Halobacteriales</taxon>
        <taxon>Haloferacaceae</taxon>
        <taxon>Halogeometricum</taxon>
    </lineage>
</organism>
<evidence type="ECO:0000313" key="2">
    <source>
        <dbReference type="EMBL" id="RYJ13503.1"/>
    </source>
</evidence>
<dbReference type="RefSeq" id="WP_129783931.1">
    <property type="nucleotide sequence ID" value="NZ_RZHH01000002.1"/>
</dbReference>
<protein>
    <submittedName>
        <fullName evidence="2">YdcF family protein</fullName>
    </submittedName>
</protein>
<dbReference type="InterPro" id="IPR051599">
    <property type="entry name" value="Cell_Envelope_Assoc"/>
</dbReference>
<gene>
    <name evidence="2" type="ORF">ELS19_05705</name>
</gene>
<dbReference type="Proteomes" id="UP000294028">
    <property type="component" value="Unassembled WGS sequence"/>
</dbReference>
<dbReference type="AlphaFoldDB" id="A0A482THT8"/>
<name>A0A482THT8_9EURY</name>